<dbReference type="EMBL" id="PRDG01000002">
    <property type="protein sequence ID" value="MBP2623004.1"/>
    <property type="molecule type" value="Genomic_DNA"/>
</dbReference>
<feature type="transmembrane region" description="Helical" evidence="6">
    <location>
        <begin position="219"/>
        <end position="244"/>
    </location>
</feature>
<comment type="caution">
    <text evidence="8">The sequence shown here is derived from an EMBL/GenBank/DDBJ whole genome shotgun (WGS) entry which is preliminary data.</text>
</comment>
<keyword evidence="9" id="KW-1185">Reference proteome</keyword>
<evidence type="ECO:0000313" key="8">
    <source>
        <dbReference type="EMBL" id="MBP2623004.1"/>
    </source>
</evidence>
<evidence type="ECO:0000256" key="5">
    <source>
        <dbReference type="ARBA" id="ARBA00023136"/>
    </source>
</evidence>
<keyword evidence="5 6" id="KW-0472">Membrane</keyword>
<dbReference type="PANTHER" id="PTHR30294">
    <property type="entry name" value="MEMBRANE COMPONENT OF ABC TRANSPORTER YHHJ-RELATED"/>
    <property type="match status" value="1"/>
</dbReference>
<feature type="transmembrane region" description="Helical" evidence="6">
    <location>
        <begin position="332"/>
        <end position="352"/>
    </location>
</feature>
<evidence type="ECO:0000256" key="1">
    <source>
        <dbReference type="ARBA" id="ARBA00004651"/>
    </source>
</evidence>
<sequence length="403" mass="44722">MKQMLIVTKEIYLRHVKSWSFLMMVLSPFLLFALSGGVGYLTAKSNFKSDELALVSDDQQVLSNFSDDETFVAYKTEQEAKKAVKDKKASGYVLLANQKSQIVATYHGDTGMSPTLKTKLWAKLNQVQSQLNISQVGLSQEQVQELSRTPQLSEKINQAKENKKTIQTLAFMVLSVLLYFILLTYSALTAQEVASEKGTKIMEVVFSSIRASQYFYGRLLGIFGVILTHLAVYLLGGLLILFAFSGQASFQNILKSHPDFMSQLANAFSLNTLAFVVVGLCIYVALSAFCGSLVTRAEDANKAIQPVMMLVMLGFIGVVSLGNIGDTLIMKIGSYIPFISTFFMPFRVINGYASSGEAWLSLLLLLAFTLAFIAYVGRIYASLILQTDDVGLWKSFRRAIRYR</sequence>
<gene>
    <name evidence="8" type="ORF">C4K46_03515</name>
</gene>
<evidence type="ECO:0000256" key="2">
    <source>
        <dbReference type="ARBA" id="ARBA00022475"/>
    </source>
</evidence>
<feature type="transmembrane region" description="Helical" evidence="6">
    <location>
        <begin position="20"/>
        <end position="41"/>
    </location>
</feature>
<dbReference type="InterPro" id="IPR013525">
    <property type="entry name" value="ABC2_TM"/>
</dbReference>
<evidence type="ECO:0000313" key="9">
    <source>
        <dbReference type="Proteomes" id="UP001519296"/>
    </source>
</evidence>
<reference evidence="8 9" key="1">
    <citation type="submission" date="2018-02" db="EMBL/GenBank/DDBJ databases">
        <title>Draft genome sequence of Streptococcus oricebi CCUG 70868T type strain.</title>
        <authorList>
            <person name="Mendez V."/>
            <person name="Salva-Serra F."/>
            <person name="Jaen-Luchoro D."/>
            <person name="Gonzales-Siles L."/>
            <person name="Karlsson R."/>
            <person name="Engstrom-Jakobsson H."/>
            <person name="Busquets A."/>
            <person name="Gomila M."/>
            <person name="Pineiro-Iglesias B."/>
            <person name="Bennasar-Figueras A."/>
            <person name="Seeger M."/>
            <person name="Moore E."/>
        </authorList>
    </citation>
    <scope>NUCLEOTIDE SEQUENCE [LARGE SCALE GENOMIC DNA]</scope>
    <source>
        <strain evidence="8 9">CCUG 70868</strain>
    </source>
</reference>
<dbReference type="InterPro" id="IPR051449">
    <property type="entry name" value="ABC-2_transporter_component"/>
</dbReference>
<keyword evidence="2" id="KW-1003">Cell membrane</keyword>
<dbReference type="Pfam" id="PF12698">
    <property type="entry name" value="ABC2_membrane_3"/>
    <property type="match status" value="1"/>
</dbReference>
<keyword evidence="4 6" id="KW-1133">Transmembrane helix</keyword>
<dbReference type="RefSeq" id="WP_209627459.1">
    <property type="nucleotide sequence ID" value="NZ_PRDG01000002.1"/>
</dbReference>
<organism evidence="8 9">
    <name type="scientific">Streptococcus oricebi</name>
    <dbReference type="NCBI Taxonomy" id="1547447"/>
    <lineage>
        <taxon>Bacteria</taxon>
        <taxon>Bacillati</taxon>
        <taxon>Bacillota</taxon>
        <taxon>Bacilli</taxon>
        <taxon>Lactobacillales</taxon>
        <taxon>Streptococcaceae</taxon>
        <taxon>Streptococcus</taxon>
    </lineage>
</organism>
<feature type="transmembrane region" description="Helical" evidence="6">
    <location>
        <begin position="358"/>
        <end position="377"/>
    </location>
</feature>
<feature type="transmembrane region" description="Helical" evidence="6">
    <location>
        <begin position="306"/>
        <end position="325"/>
    </location>
</feature>
<evidence type="ECO:0000259" key="7">
    <source>
        <dbReference type="Pfam" id="PF12698"/>
    </source>
</evidence>
<keyword evidence="3 6" id="KW-0812">Transmembrane</keyword>
<dbReference type="Proteomes" id="UP001519296">
    <property type="component" value="Unassembled WGS sequence"/>
</dbReference>
<feature type="transmembrane region" description="Helical" evidence="6">
    <location>
        <begin position="264"/>
        <end position="286"/>
    </location>
</feature>
<dbReference type="PANTHER" id="PTHR30294:SF29">
    <property type="entry name" value="MULTIDRUG ABC TRANSPORTER PERMEASE YBHS-RELATED"/>
    <property type="match status" value="1"/>
</dbReference>
<feature type="transmembrane region" description="Helical" evidence="6">
    <location>
        <begin position="169"/>
        <end position="188"/>
    </location>
</feature>
<name>A0ABS5B2E9_9STRE</name>
<evidence type="ECO:0000256" key="6">
    <source>
        <dbReference type="SAM" id="Phobius"/>
    </source>
</evidence>
<protein>
    <submittedName>
        <fullName evidence="8">ABC transporter permease</fullName>
    </submittedName>
</protein>
<accession>A0ABS5B2E9</accession>
<comment type="subcellular location">
    <subcellularLocation>
        <location evidence="1">Cell membrane</location>
        <topology evidence="1">Multi-pass membrane protein</topology>
    </subcellularLocation>
</comment>
<evidence type="ECO:0000256" key="4">
    <source>
        <dbReference type="ARBA" id="ARBA00022989"/>
    </source>
</evidence>
<feature type="domain" description="ABC-2 type transporter transmembrane" evidence="7">
    <location>
        <begin position="19"/>
        <end position="374"/>
    </location>
</feature>
<evidence type="ECO:0000256" key="3">
    <source>
        <dbReference type="ARBA" id="ARBA00022692"/>
    </source>
</evidence>
<proteinExistence type="predicted"/>